<keyword evidence="22" id="KW-1185">Reference proteome</keyword>
<comment type="function">
    <text evidence="10 11">ATP-dependent serine protease that mediates the selective degradation of misfolded, unassembled or oxidatively damaged polypeptides as well as certain short-lived regulatory proteins in the mitochondrial matrix. May also have a chaperone function in the assembly of inner membrane protein complexes. Participates in the regulation of mitochondrial gene expression and in the maintenance of the integrity of the mitochondrial genome. Binds to mitochondrial DNA in a site-specific manner.</text>
</comment>
<evidence type="ECO:0000256" key="6">
    <source>
        <dbReference type="ARBA" id="ARBA00022840"/>
    </source>
</evidence>
<evidence type="ECO:0000259" key="19">
    <source>
        <dbReference type="PROSITE" id="PS51786"/>
    </source>
</evidence>
<dbReference type="InterPro" id="IPR046336">
    <property type="entry name" value="Lon_prtase_N_sf"/>
</dbReference>
<feature type="binding site" evidence="11 14">
    <location>
        <begin position="351"/>
        <end position="358"/>
    </location>
    <ligand>
        <name>ATP</name>
        <dbReference type="ChEBI" id="CHEBI:30616"/>
    </ligand>
</feature>
<dbReference type="InterPro" id="IPR003959">
    <property type="entry name" value="ATPase_AAA_core"/>
</dbReference>
<dbReference type="InterPro" id="IPR027503">
    <property type="entry name" value="Lonm_euk"/>
</dbReference>
<dbReference type="InterPro" id="IPR027065">
    <property type="entry name" value="Lon_Prtase"/>
</dbReference>
<dbReference type="Pfam" id="PF22667">
    <property type="entry name" value="Lon_lid"/>
    <property type="match status" value="1"/>
</dbReference>
<evidence type="ECO:0000256" key="13">
    <source>
        <dbReference type="PIRSR" id="PIRSR001174-1"/>
    </source>
</evidence>
<dbReference type="PIRSF" id="PIRSF001174">
    <property type="entry name" value="Lon_proteas"/>
    <property type="match status" value="1"/>
</dbReference>
<dbReference type="SUPFAM" id="SSF54211">
    <property type="entry name" value="Ribosomal protein S5 domain 2-like"/>
    <property type="match status" value="1"/>
</dbReference>
<evidence type="ECO:0000259" key="20">
    <source>
        <dbReference type="PROSITE" id="PS51787"/>
    </source>
</evidence>
<protein>
    <recommendedName>
        <fullName evidence="11">Lon protease homolog, mitochondrial</fullName>
        <ecNumber evidence="11">3.4.21.53</ecNumber>
    </recommendedName>
</protein>
<evidence type="ECO:0000256" key="17">
    <source>
        <dbReference type="SAM" id="Coils"/>
    </source>
</evidence>
<feature type="compositionally biased region" description="Polar residues" evidence="18">
    <location>
        <begin position="601"/>
        <end position="610"/>
    </location>
</feature>
<dbReference type="EMBL" id="CM007652">
    <property type="protein sequence ID" value="ONI20883.1"/>
    <property type="molecule type" value="Genomic_DNA"/>
</dbReference>
<dbReference type="PANTHER" id="PTHR43718">
    <property type="entry name" value="LON PROTEASE"/>
    <property type="match status" value="1"/>
</dbReference>
<feature type="domain" description="Lon proteolytic" evidence="19">
    <location>
        <begin position="704"/>
        <end position="889"/>
    </location>
</feature>
<feature type="active site" evidence="11 13">
    <location>
        <position position="838"/>
    </location>
</feature>
<name>A0A251QAT3_PRUPE</name>
<dbReference type="GO" id="GO:0004176">
    <property type="term" value="F:ATP-dependent peptidase activity"/>
    <property type="evidence" value="ECO:0007669"/>
    <property type="project" value="UniProtKB-UniRule"/>
</dbReference>
<dbReference type="InterPro" id="IPR054594">
    <property type="entry name" value="Lon_lid"/>
</dbReference>
<comment type="catalytic activity">
    <reaction evidence="9 11">
        <text>Hydrolysis of proteins in presence of ATP.</text>
        <dbReference type="EC" id="3.4.21.53"/>
    </reaction>
</comment>
<evidence type="ECO:0000256" key="2">
    <source>
        <dbReference type="ARBA" id="ARBA00022670"/>
    </source>
</evidence>
<dbReference type="FunFam" id="1.10.8.60:FF:000080">
    <property type="entry name" value="Lon protease homolog, mitochondrial"/>
    <property type="match status" value="1"/>
</dbReference>
<dbReference type="Gene3D" id="2.30.130.40">
    <property type="entry name" value="LON domain-like"/>
    <property type="match status" value="1"/>
</dbReference>
<evidence type="ECO:0000256" key="9">
    <source>
        <dbReference type="ARBA" id="ARBA00050665"/>
    </source>
</evidence>
<keyword evidence="2 11" id="KW-0645">Protease</keyword>
<keyword evidence="7 11" id="KW-0238">DNA-binding</keyword>
<dbReference type="SMART" id="SM00464">
    <property type="entry name" value="LON"/>
    <property type="match status" value="1"/>
</dbReference>
<dbReference type="Gene3D" id="1.10.8.60">
    <property type="match status" value="1"/>
</dbReference>
<evidence type="ECO:0000256" key="15">
    <source>
        <dbReference type="PROSITE-ProRule" id="PRU01122"/>
    </source>
</evidence>
<dbReference type="InterPro" id="IPR014721">
    <property type="entry name" value="Ribsml_uS5_D2-typ_fold_subgr"/>
</dbReference>
<dbReference type="Proteomes" id="UP000006882">
    <property type="component" value="Chromosome G2"/>
</dbReference>
<dbReference type="GO" id="GO:0070407">
    <property type="term" value="P:oxidation-dependent protein catabolic process"/>
    <property type="evidence" value="ECO:0007669"/>
    <property type="project" value="UniProtKB-UniRule"/>
</dbReference>
<keyword evidence="8 11" id="KW-0496">Mitochondrion</keyword>
<evidence type="ECO:0000313" key="22">
    <source>
        <dbReference type="Proteomes" id="UP000006882"/>
    </source>
</evidence>
<dbReference type="FunFam" id="3.30.230.10:FF:000015">
    <property type="entry name" value="Lon protease homolog, mitochondrial"/>
    <property type="match status" value="1"/>
</dbReference>
<evidence type="ECO:0000256" key="5">
    <source>
        <dbReference type="ARBA" id="ARBA00022825"/>
    </source>
</evidence>
<dbReference type="Pfam" id="PF02190">
    <property type="entry name" value="LON_substr_bdg"/>
    <property type="match status" value="1"/>
</dbReference>
<dbReference type="SUPFAM" id="SSF88697">
    <property type="entry name" value="PUA domain-like"/>
    <property type="match status" value="1"/>
</dbReference>
<comment type="subunit">
    <text evidence="11">Homohexamer or homoheptamer. Organized in a ring with a central cavity.</text>
</comment>
<dbReference type="GO" id="GO:0005524">
    <property type="term" value="F:ATP binding"/>
    <property type="evidence" value="ECO:0007669"/>
    <property type="project" value="UniProtKB-UniRule"/>
</dbReference>
<keyword evidence="5 11" id="KW-0720">Serine protease</keyword>
<dbReference type="Pfam" id="PF00004">
    <property type="entry name" value="AAA"/>
    <property type="match status" value="1"/>
</dbReference>
<keyword evidence="17" id="KW-0175">Coiled coil</keyword>
<dbReference type="AlphaFoldDB" id="A0A251QAT3"/>
<evidence type="ECO:0000256" key="10">
    <source>
        <dbReference type="ARBA" id="ARBA00058071"/>
    </source>
</evidence>
<dbReference type="InterPro" id="IPR008269">
    <property type="entry name" value="Lon_proteolytic"/>
</dbReference>
<dbReference type="PANTHER" id="PTHR43718:SF2">
    <property type="entry name" value="LON PROTEASE HOMOLOG, MITOCHONDRIAL"/>
    <property type="match status" value="1"/>
</dbReference>
<reference evidence="21 22" key="1">
    <citation type="journal article" date="2013" name="Nat. Genet.">
        <title>The high-quality draft genome of peach (Prunus persica) identifies unique patterns of genetic diversity, domestication and genome evolution.</title>
        <authorList>
            <consortium name="International Peach Genome Initiative"/>
            <person name="Verde I."/>
            <person name="Abbott A.G."/>
            <person name="Scalabrin S."/>
            <person name="Jung S."/>
            <person name="Shu S."/>
            <person name="Marroni F."/>
            <person name="Zhebentyayeva T."/>
            <person name="Dettori M.T."/>
            <person name="Grimwood J."/>
            <person name="Cattonaro F."/>
            <person name="Zuccolo A."/>
            <person name="Rossini L."/>
            <person name="Jenkins J."/>
            <person name="Vendramin E."/>
            <person name="Meisel L.A."/>
            <person name="Decroocq V."/>
            <person name="Sosinski B."/>
            <person name="Prochnik S."/>
            <person name="Mitros T."/>
            <person name="Policriti A."/>
            <person name="Cipriani G."/>
            <person name="Dondini L."/>
            <person name="Ficklin S."/>
            <person name="Goodstein D.M."/>
            <person name="Xuan P."/>
            <person name="Del Fabbro C."/>
            <person name="Aramini V."/>
            <person name="Copetti D."/>
            <person name="Gonzalez S."/>
            <person name="Horner D.S."/>
            <person name="Falchi R."/>
            <person name="Lucas S."/>
            <person name="Mica E."/>
            <person name="Maldonado J."/>
            <person name="Lazzari B."/>
            <person name="Bielenberg D."/>
            <person name="Pirona R."/>
            <person name="Miculan M."/>
            <person name="Barakat A."/>
            <person name="Testolin R."/>
            <person name="Stella A."/>
            <person name="Tartarini S."/>
            <person name="Tonutti P."/>
            <person name="Arus P."/>
            <person name="Orellana A."/>
            <person name="Wells C."/>
            <person name="Main D."/>
            <person name="Vizzotto G."/>
            <person name="Silva H."/>
            <person name="Salamini F."/>
            <person name="Schmutz J."/>
            <person name="Morgante M."/>
            <person name="Rokhsar D.S."/>
        </authorList>
    </citation>
    <scope>NUCLEOTIDE SEQUENCE [LARGE SCALE GENOMIC DNA]</scope>
    <source>
        <strain evidence="22">cv. Nemared</strain>
    </source>
</reference>
<dbReference type="HAMAP" id="MF_03120">
    <property type="entry name" value="lonm_euk"/>
    <property type="match status" value="1"/>
</dbReference>
<evidence type="ECO:0000256" key="16">
    <source>
        <dbReference type="RuleBase" id="RU000591"/>
    </source>
</evidence>
<organism evidence="21 22">
    <name type="scientific">Prunus persica</name>
    <name type="common">Peach</name>
    <name type="synonym">Amygdalus persica</name>
    <dbReference type="NCBI Taxonomy" id="3760"/>
    <lineage>
        <taxon>Eukaryota</taxon>
        <taxon>Viridiplantae</taxon>
        <taxon>Streptophyta</taxon>
        <taxon>Embryophyta</taxon>
        <taxon>Tracheophyta</taxon>
        <taxon>Spermatophyta</taxon>
        <taxon>Magnoliopsida</taxon>
        <taxon>eudicotyledons</taxon>
        <taxon>Gunneridae</taxon>
        <taxon>Pentapetalae</taxon>
        <taxon>rosids</taxon>
        <taxon>fabids</taxon>
        <taxon>Rosales</taxon>
        <taxon>Rosaceae</taxon>
        <taxon>Amygdaloideae</taxon>
        <taxon>Amygdaleae</taxon>
        <taxon>Prunus</taxon>
    </lineage>
</organism>
<dbReference type="Gramene" id="ONI20883">
    <property type="protein sequence ID" value="ONI20883"/>
    <property type="gene ID" value="PRUPE_2G038600"/>
</dbReference>
<dbReference type="InterPro" id="IPR020568">
    <property type="entry name" value="Ribosomal_Su5_D2-typ_SF"/>
</dbReference>
<proteinExistence type="inferred from homology"/>
<sequence length="895" mass="99382">MPIYVKDPKLLAALQESRKRQAPYAGAFLLKDEPGTDPSLVSGSETDKNIHDLKGKELFNRLHEVGTLAQISSIQGDQVVLIGHRRLRITEMVDEDPLTVKVDHLKDKPYNKDDDVIKATSFEVISTLRDVLKTSSLWRDHVQTYTQHIGDFNFPRLADFGAAISGANKLQCQKVLEELDVYKRLELTLELVKKEIEISKIQESIAKAIEEKISGEQRRYLLNEQLKAIKKELGLETDDKTALSEKFRERLEPNRENCPPHVLQVIEEELTKLQLLEASSSEFNVTRNYLDWLTSIPWGNYSDENFDVLRAQKILDEDHYGLNDVKERILEFIAVGKLRGISQGKIICLSGPPGVGKTSIGRSIARALNRNFFRFSVGGLSDVAEIKGHRRTYIGAMPGKMVQCLKNVGTANPLVLIDEIDKLGRGHAGDPASALLELLDPEQNANFLDHYLDVPIDLSKVLFVCTANVVEMIPNPLLDRMEVISIAGYITDEKMHIARDYLEKTTREACGIKPEQVEVTDAALLALIENYCREAGVRNLQKHIEKIYRKIALQLVRQGASDEAAVADQIQSLPDRPAAVEVQLVDTDETQVEDDKLDQKVVSSKNQTAAESLEGNDHDHSSETSAEEVTIQMALPDEPAVVEVQVADTDEPVDSKLYLQDAKETEKIQEGEATKTVEKVLVDSSNLADFVGKPVFHAERIYDQTPIGVVMGLAWTAMGGSTLYIETTQIEEAEGKGALHVTGQLGDVMKESAQIAHTVARAILLDKDPDNHTFFANSKLHLHVPAGATPKDGPSAGCTMITSMLSVAMKKPIKRDLAMTGEVTLTGRILPIGGVKEKTIAARRSDVKTIIFPLANKRDFDELAPNVKEGLDVHFVDDYNQIFDLAFSDGQNEKK</sequence>
<dbReference type="Gene3D" id="3.30.230.10">
    <property type="match status" value="1"/>
</dbReference>
<gene>
    <name evidence="21" type="ORF">PRUPE_2G038600</name>
</gene>
<dbReference type="GO" id="GO:0016887">
    <property type="term" value="F:ATP hydrolysis activity"/>
    <property type="evidence" value="ECO:0007669"/>
    <property type="project" value="UniProtKB-UniRule"/>
</dbReference>
<dbReference type="GO" id="GO:0051131">
    <property type="term" value="P:chaperone-mediated protein complex assembly"/>
    <property type="evidence" value="ECO:0007669"/>
    <property type="project" value="UniProtKB-UniRule"/>
</dbReference>
<keyword evidence="6 11" id="KW-0067">ATP-binding</keyword>
<dbReference type="PRINTS" id="PR00830">
    <property type="entry name" value="ENDOLAPTASE"/>
</dbReference>
<dbReference type="GO" id="GO:0004252">
    <property type="term" value="F:serine-type endopeptidase activity"/>
    <property type="evidence" value="ECO:0007669"/>
    <property type="project" value="UniProtKB-UniRule"/>
</dbReference>
<dbReference type="FunFam" id="2.30.130.40:FF:000007">
    <property type="entry name" value="Lon protease homolog, mitochondrial"/>
    <property type="match status" value="1"/>
</dbReference>
<dbReference type="InterPro" id="IPR027417">
    <property type="entry name" value="P-loop_NTPase"/>
</dbReference>
<dbReference type="GO" id="GO:0034599">
    <property type="term" value="P:cellular response to oxidative stress"/>
    <property type="evidence" value="ECO:0007669"/>
    <property type="project" value="UniProtKB-UniRule"/>
</dbReference>
<dbReference type="FunFam" id="3.40.50.300:FF:000021">
    <property type="entry name" value="Lon protease homolog"/>
    <property type="match status" value="1"/>
</dbReference>
<evidence type="ECO:0000256" key="14">
    <source>
        <dbReference type="PIRSR" id="PIRSR001174-2"/>
    </source>
</evidence>
<dbReference type="CDD" id="cd19500">
    <property type="entry name" value="RecA-like_Lon"/>
    <property type="match status" value="1"/>
</dbReference>
<dbReference type="FunFam" id="1.20.5.5270:FF:000001">
    <property type="entry name" value="Lon protease homolog, mitochondrial"/>
    <property type="match status" value="1"/>
</dbReference>
<dbReference type="Gene3D" id="1.20.58.1480">
    <property type="match status" value="1"/>
</dbReference>
<evidence type="ECO:0000256" key="8">
    <source>
        <dbReference type="ARBA" id="ARBA00023128"/>
    </source>
</evidence>
<dbReference type="FunFam" id="1.20.58.1480:FF:000006">
    <property type="entry name" value="Lon protease homolog, mitochondrial"/>
    <property type="match status" value="1"/>
</dbReference>
<dbReference type="SMART" id="SM00382">
    <property type="entry name" value="AAA"/>
    <property type="match status" value="1"/>
</dbReference>
<dbReference type="EC" id="3.4.21.53" evidence="11"/>
<evidence type="ECO:0000256" key="7">
    <source>
        <dbReference type="ARBA" id="ARBA00023125"/>
    </source>
</evidence>
<accession>A0A251QAT3</accession>
<dbReference type="SUPFAM" id="SSF52540">
    <property type="entry name" value="P-loop containing nucleoside triphosphate hydrolases"/>
    <property type="match status" value="1"/>
</dbReference>
<dbReference type="Pfam" id="PF05362">
    <property type="entry name" value="Lon_C"/>
    <property type="match status" value="1"/>
</dbReference>
<dbReference type="Gene3D" id="3.40.50.300">
    <property type="entry name" value="P-loop containing nucleotide triphosphate hydrolases"/>
    <property type="match status" value="1"/>
</dbReference>
<comment type="subcellular location">
    <subcellularLocation>
        <location evidence="1 11">Mitochondrion matrix</location>
    </subcellularLocation>
</comment>
<dbReference type="InterPro" id="IPR008268">
    <property type="entry name" value="Peptidase_S16_AS"/>
</dbReference>
<dbReference type="InterPro" id="IPR003593">
    <property type="entry name" value="AAA+_ATPase"/>
</dbReference>
<dbReference type="PROSITE" id="PS01046">
    <property type="entry name" value="LON_SER"/>
    <property type="match status" value="1"/>
</dbReference>
<dbReference type="GO" id="GO:0005759">
    <property type="term" value="C:mitochondrial matrix"/>
    <property type="evidence" value="ECO:0007669"/>
    <property type="project" value="UniProtKB-SubCell"/>
</dbReference>
<evidence type="ECO:0000256" key="4">
    <source>
        <dbReference type="ARBA" id="ARBA00022801"/>
    </source>
</evidence>
<keyword evidence="4 11" id="KW-0378">Hydrolase</keyword>
<dbReference type="GO" id="GO:0006515">
    <property type="term" value="P:protein quality control for misfolded or incompletely synthesized proteins"/>
    <property type="evidence" value="ECO:0007669"/>
    <property type="project" value="UniProtKB-UniRule"/>
</dbReference>
<evidence type="ECO:0000256" key="1">
    <source>
        <dbReference type="ARBA" id="ARBA00004305"/>
    </source>
</evidence>
<dbReference type="GO" id="GO:0043565">
    <property type="term" value="F:sequence-specific DNA binding"/>
    <property type="evidence" value="ECO:0007669"/>
    <property type="project" value="UniProtKB-UniRule"/>
</dbReference>
<dbReference type="PROSITE" id="PS51787">
    <property type="entry name" value="LON_N"/>
    <property type="match status" value="1"/>
</dbReference>
<feature type="region of interest" description="Disordered" evidence="18">
    <location>
        <begin position="587"/>
        <end position="627"/>
    </location>
</feature>
<dbReference type="PROSITE" id="PS51786">
    <property type="entry name" value="LON_PROTEOLYTIC"/>
    <property type="match status" value="1"/>
</dbReference>
<evidence type="ECO:0000313" key="21">
    <source>
        <dbReference type="EMBL" id="ONI20883.1"/>
    </source>
</evidence>
<evidence type="ECO:0000256" key="11">
    <source>
        <dbReference type="HAMAP-Rule" id="MF_03120"/>
    </source>
</evidence>
<evidence type="ECO:0000256" key="12">
    <source>
        <dbReference type="PIRNR" id="PIRNR001174"/>
    </source>
</evidence>
<dbReference type="InterPro" id="IPR015947">
    <property type="entry name" value="PUA-like_sf"/>
</dbReference>
<dbReference type="InterPro" id="IPR003111">
    <property type="entry name" value="Lon_prtase_N"/>
</dbReference>
<comment type="similarity">
    <text evidence="11 12 15 16">Belongs to the peptidase S16 family.</text>
</comment>
<dbReference type="NCBIfam" id="TIGR00763">
    <property type="entry name" value="lon"/>
    <property type="match status" value="1"/>
</dbReference>
<feature type="coiled-coil region" evidence="17">
    <location>
        <begin position="182"/>
        <end position="211"/>
    </location>
</feature>
<evidence type="ECO:0000256" key="3">
    <source>
        <dbReference type="ARBA" id="ARBA00022741"/>
    </source>
</evidence>
<dbReference type="InterPro" id="IPR004815">
    <property type="entry name" value="Lon_bac/euk-typ"/>
</dbReference>
<feature type="active site" evidence="11 13">
    <location>
        <position position="795"/>
    </location>
</feature>
<dbReference type="Gene3D" id="1.20.5.5270">
    <property type="match status" value="1"/>
</dbReference>
<evidence type="ECO:0000256" key="18">
    <source>
        <dbReference type="SAM" id="MobiDB-lite"/>
    </source>
</evidence>
<feature type="domain" description="Lon N-terminal" evidence="20">
    <location>
        <begin position="1"/>
        <end position="196"/>
    </location>
</feature>
<keyword evidence="3 11" id="KW-0547">Nucleotide-binding</keyword>